<reference evidence="2" key="1">
    <citation type="submission" date="2022-11" db="EMBL/GenBank/DDBJ databases">
        <title>Draft genome sequence of Hoeflea poritis E7-10 and Hoeflea prorocentri PM5-8, separated from scleractinian coral Porites lutea and marine dinoflagellate.</title>
        <authorList>
            <person name="Zhang G."/>
            <person name="Wei Q."/>
            <person name="Cai L."/>
        </authorList>
    </citation>
    <scope>NUCLEOTIDE SEQUENCE</scope>
    <source>
        <strain evidence="2">PM5-8</strain>
    </source>
</reference>
<dbReference type="PANTHER" id="PTHR35563:SF2">
    <property type="entry name" value="BARREL METAL-DEPENDENT HYDROLASE, PUTATIVE (AFU_ORTHOLOGUE AFUA_1G16240)-RELATED"/>
    <property type="match status" value="1"/>
</dbReference>
<protein>
    <submittedName>
        <fullName evidence="2">Amidohydrolase family protein</fullName>
    </submittedName>
</protein>
<dbReference type="Pfam" id="PF04909">
    <property type="entry name" value="Amidohydro_2"/>
    <property type="match status" value="1"/>
</dbReference>
<dbReference type="GO" id="GO:0016787">
    <property type="term" value="F:hydrolase activity"/>
    <property type="evidence" value="ECO:0007669"/>
    <property type="project" value="InterPro"/>
</dbReference>
<dbReference type="InterPro" id="IPR006680">
    <property type="entry name" value="Amidohydro-rel"/>
</dbReference>
<name>A0A9X3ZH38_9HYPH</name>
<dbReference type="Proteomes" id="UP001151234">
    <property type="component" value="Unassembled WGS sequence"/>
</dbReference>
<proteinExistence type="predicted"/>
<dbReference type="AlphaFoldDB" id="A0A9X3ZH38"/>
<dbReference type="PANTHER" id="PTHR35563">
    <property type="entry name" value="BARREL METAL-DEPENDENT HYDROLASE, PUTATIVE (AFU_ORTHOLOGUE AFUA_1G16240)-RELATED"/>
    <property type="match status" value="1"/>
</dbReference>
<evidence type="ECO:0000313" key="2">
    <source>
        <dbReference type="EMBL" id="MDA5398318.1"/>
    </source>
</evidence>
<dbReference type="InterPro" id="IPR052358">
    <property type="entry name" value="Aro_Compnd_Degr_Hydrolases"/>
</dbReference>
<keyword evidence="3" id="KW-1185">Reference proteome</keyword>
<feature type="domain" description="Amidohydrolase-related" evidence="1">
    <location>
        <begin position="6"/>
        <end position="248"/>
    </location>
</feature>
<dbReference type="RefSeq" id="WP_267989750.1">
    <property type="nucleotide sequence ID" value="NZ_JAPJZI010000001.1"/>
</dbReference>
<dbReference type="EMBL" id="JAPJZI010000001">
    <property type="protein sequence ID" value="MDA5398318.1"/>
    <property type="molecule type" value="Genomic_DNA"/>
</dbReference>
<organism evidence="2 3">
    <name type="scientific">Hoeflea prorocentri</name>
    <dbReference type="NCBI Taxonomy" id="1922333"/>
    <lineage>
        <taxon>Bacteria</taxon>
        <taxon>Pseudomonadati</taxon>
        <taxon>Pseudomonadota</taxon>
        <taxon>Alphaproteobacteria</taxon>
        <taxon>Hyphomicrobiales</taxon>
        <taxon>Rhizobiaceae</taxon>
        <taxon>Hoeflea</taxon>
    </lineage>
</organism>
<dbReference type="InterPro" id="IPR032466">
    <property type="entry name" value="Metal_Hydrolase"/>
</dbReference>
<accession>A0A9X3ZH38</accession>
<sequence length="254" mass="28105">MTDLFDAHFHIFEPGFPMHENNGYLPQPFTLSNYDTWRNNLHVCGGAVVSGSMQGFDTSYLLHALAHLGPGFVGVAQIPPSLTDEEILALDREGVRAVRFNVRRGGSATLDQIEPLGQRVFDLAGWHVELYIDAKDLPDLMPVLSGLPKASIDHLGLSEDGLPHLLRLVERGVKVKATGFGRLDFDPLGALRKIHDENPHALMFGTDLPSTRAKRPFRVEDVDLVLDNFSTRDRARILRENAAGFYGISLQCPA</sequence>
<gene>
    <name evidence="2" type="ORF">OQ273_06995</name>
</gene>
<evidence type="ECO:0000259" key="1">
    <source>
        <dbReference type="Pfam" id="PF04909"/>
    </source>
</evidence>
<dbReference type="SUPFAM" id="SSF51556">
    <property type="entry name" value="Metallo-dependent hydrolases"/>
    <property type="match status" value="1"/>
</dbReference>
<dbReference type="Gene3D" id="3.20.20.140">
    <property type="entry name" value="Metal-dependent hydrolases"/>
    <property type="match status" value="1"/>
</dbReference>
<evidence type="ECO:0000313" key="3">
    <source>
        <dbReference type="Proteomes" id="UP001151234"/>
    </source>
</evidence>
<comment type="caution">
    <text evidence="2">The sequence shown here is derived from an EMBL/GenBank/DDBJ whole genome shotgun (WGS) entry which is preliminary data.</text>
</comment>